<evidence type="ECO:0000313" key="13">
    <source>
        <dbReference type="EMBL" id="QDV47699.1"/>
    </source>
</evidence>
<dbReference type="SMART" id="SM00220">
    <property type="entry name" value="S_TKc"/>
    <property type="match status" value="1"/>
</dbReference>
<evidence type="ECO:0000256" key="9">
    <source>
        <dbReference type="ARBA" id="ARBA00023212"/>
    </source>
</evidence>
<dbReference type="Pfam" id="PF13181">
    <property type="entry name" value="TPR_8"/>
    <property type="match status" value="1"/>
</dbReference>
<proteinExistence type="inferred from homology"/>
<dbReference type="Gene3D" id="1.25.40.10">
    <property type="entry name" value="Tetratricopeptide repeat domain"/>
    <property type="match status" value="2"/>
</dbReference>
<dbReference type="InterPro" id="IPR011009">
    <property type="entry name" value="Kinase-like_dom_sf"/>
</dbReference>
<dbReference type="SMART" id="SM00028">
    <property type="entry name" value="TPR"/>
    <property type="match status" value="4"/>
</dbReference>
<dbReference type="SUPFAM" id="SSF56112">
    <property type="entry name" value="Protein kinase-like (PK-like)"/>
    <property type="match status" value="1"/>
</dbReference>
<comment type="similarity">
    <text evidence="3">Belongs to the protein kinase superfamily. NEK Ser/Thr protein kinase family. NIMA subfamily.</text>
</comment>
<name>A0A518I3L9_9BACT</name>
<evidence type="ECO:0000256" key="11">
    <source>
        <dbReference type="PROSITE-ProRule" id="PRU10141"/>
    </source>
</evidence>
<evidence type="ECO:0000256" key="2">
    <source>
        <dbReference type="ARBA" id="ARBA00004647"/>
    </source>
</evidence>
<dbReference type="InterPro" id="IPR019734">
    <property type="entry name" value="TPR_rpt"/>
</dbReference>
<feature type="binding site" evidence="11">
    <location>
        <position position="120"/>
    </location>
    <ligand>
        <name>ATP</name>
        <dbReference type="ChEBI" id="CHEBI:30616"/>
    </ligand>
</feature>
<keyword evidence="5 13" id="KW-0808">Transferase</keyword>
<keyword evidence="9" id="KW-0963">Cytoplasm</keyword>
<dbReference type="KEGG" id="snep:Enr13x_76100"/>
<dbReference type="InterPro" id="IPR001245">
    <property type="entry name" value="Ser-Thr/Tyr_kinase_cat_dom"/>
</dbReference>
<evidence type="ECO:0000256" key="7">
    <source>
        <dbReference type="ARBA" id="ARBA00022777"/>
    </source>
</evidence>
<comment type="subcellular location">
    <subcellularLocation>
        <location evidence="1">Cytoplasm</location>
        <location evidence="1">Cytoskeleton</location>
        <location evidence="1">Microtubule organizing center</location>
        <location evidence="1">Centrosome</location>
    </subcellularLocation>
    <subcellularLocation>
        <location evidence="2">Cytoplasm</location>
        <location evidence="2">Cytoskeleton</location>
        <location evidence="2">Spindle pole</location>
    </subcellularLocation>
</comment>
<dbReference type="CDD" id="cd14014">
    <property type="entry name" value="STKc_PknB_like"/>
    <property type="match status" value="1"/>
</dbReference>
<evidence type="ECO:0000259" key="12">
    <source>
        <dbReference type="PROSITE" id="PS50011"/>
    </source>
</evidence>
<dbReference type="GO" id="GO:0000922">
    <property type="term" value="C:spindle pole"/>
    <property type="evidence" value="ECO:0007669"/>
    <property type="project" value="UniProtKB-SubCell"/>
</dbReference>
<dbReference type="EC" id="2.7.10.2" evidence="13"/>
<dbReference type="Gene3D" id="1.10.510.10">
    <property type="entry name" value="Transferase(Phosphotransferase) domain 1"/>
    <property type="match status" value="1"/>
</dbReference>
<dbReference type="Pfam" id="PF07714">
    <property type="entry name" value="PK_Tyr_Ser-Thr"/>
    <property type="match status" value="1"/>
</dbReference>
<dbReference type="Gene3D" id="3.30.200.20">
    <property type="entry name" value="Phosphorylase Kinase, domain 1"/>
    <property type="match status" value="1"/>
</dbReference>
<dbReference type="GO" id="GO:0004674">
    <property type="term" value="F:protein serine/threonine kinase activity"/>
    <property type="evidence" value="ECO:0007669"/>
    <property type="project" value="UniProtKB-KW"/>
</dbReference>
<dbReference type="InterPro" id="IPR008271">
    <property type="entry name" value="Ser/Thr_kinase_AS"/>
</dbReference>
<dbReference type="GO" id="GO:0005813">
    <property type="term" value="C:centrosome"/>
    <property type="evidence" value="ECO:0007669"/>
    <property type="project" value="UniProtKB-SubCell"/>
</dbReference>
<dbReference type="SUPFAM" id="SSF48452">
    <property type="entry name" value="TPR-like"/>
    <property type="match status" value="2"/>
</dbReference>
<organism evidence="13 14">
    <name type="scientific">Stieleria neptunia</name>
    <dbReference type="NCBI Taxonomy" id="2527979"/>
    <lineage>
        <taxon>Bacteria</taxon>
        <taxon>Pseudomonadati</taxon>
        <taxon>Planctomycetota</taxon>
        <taxon>Planctomycetia</taxon>
        <taxon>Pirellulales</taxon>
        <taxon>Pirellulaceae</taxon>
        <taxon>Stieleria</taxon>
    </lineage>
</organism>
<dbReference type="AlphaFoldDB" id="A0A518I3L9"/>
<evidence type="ECO:0000313" key="14">
    <source>
        <dbReference type="Proteomes" id="UP000319004"/>
    </source>
</evidence>
<keyword evidence="8 11" id="KW-0067">ATP-binding</keyword>
<dbReference type="EMBL" id="CP037423">
    <property type="protein sequence ID" value="QDV47699.1"/>
    <property type="molecule type" value="Genomic_DNA"/>
</dbReference>
<dbReference type="PROSITE" id="PS50005">
    <property type="entry name" value="TPR"/>
    <property type="match status" value="1"/>
</dbReference>
<evidence type="ECO:0000256" key="4">
    <source>
        <dbReference type="ARBA" id="ARBA00022527"/>
    </source>
</evidence>
<dbReference type="PROSITE" id="PS50011">
    <property type="entry name" value="PROTEIN_KINASE_DOM"/>
    <property type="match status" value="1"/>
</dbReference>
<dbReference type="PROSITE" id="PS00107">
    <property type="entry name" value="PROTEIN_KINASE_ATP"/>
    <property type="match status" value="1"/>
</dbReference>
<sequence>MNHDSTHVRDDDQAEIRDPVEALGEELLERRRRGEQVTTDQYARAHPELADQIRLQFPVMIALEKFKENTLSSTADPYDIEIDTPQELGDYHIIREIGRGAMGVVYEAEQQSLQRRVAVKVFPRQMLREARKLERFSRESKTAARLHHNNIVPVFGVGHHAGLHYFVMQRIDGIGLDEIIEQAKIRPRRDLSADETHAWRLGAGSTADSGSDRSIRRGRWFGHREGELPHIAAEPEPDSAAGEPGLGAAITSSFRRAANIGVQVADAIHYAHSQGVLHRDIKPSNLMIDPNGTVWVTDFGLATALQQAPSVDRNDIAGTLRFMAPEQLGGKHDTRSDLYSLGVTLYELITLQPAFVAGSKAGVVDRILRGEFQKPREVRPRIPRDLEAIVLKAMALRPEQRYANGRELADDLTRFIKRRPVRARRIGGIGRMVRWARRDPLAASLVGTLAVVIGTSFVLVSSKWREAVQERHRAETNLIVALESMDQILGRFTSSWMARPADLEPGPDDPAPGELQLLVSDHNASLMEDAIRFYDRFAVDNAPSPRLQRDTARVHKRAGDIYQRLGKYGKAERAYVRCLQILDQQDAGDDTSLVLIKAKVLNQLGLVKHSTSRFVEAEQQFLLARDALIAQAQKDPASCQAELARTFSNLGQSQWLMFHHNDAKRSHRTAVSILETLVDREPDHLSYQLALARAYRAYYPFASDRNSDERNHVKSAGIAILDELVLEHPQVPDYQCELAEILTATVRRSRRSDDSQEQIAQLQRGIKIARNLSDAYPAIPRYKVTLADALKTMGQLVDRSDSDAAIAYLNQAIHIYRSLTSNFPDVPAYHFLCAMALREHAQALFRIGRLDQSRASAEQAVEDLETYARLRSDNRMAWGMLARLYDQVAETSTAMQETDAAEAARGAALQIRQKWDVRRGR</sequence>
<evidence type="ECO:0000256" key="1">
    <source>
        <dbReference type="ARBA" id="ARBA00004300"/>
    </source>
</evidence>
<reference evidence="13 14" key="1">
    <citation type="submission" date="2019-03" db="EMBL/GenBank/DDBJ databases">
        <title>Deep-cultivation of Planctomycetes and their phenomic and genomic characterization uncovers novel biology.</title>
        <authorList>
            <person name="Wiegand S."/>
            <person name="Jogler M."/>
            <person name="Boedeker C."/>
            <person name="Pinto D."/>
            <person name="Vollmers J."/>
            <person name="Rivas-Marin E."/>
            <person name="Kohn T."/>
            <person name="Peeters S.H."/>
            <person name="Heuer A."/>
            <person name="Rast P."/>
            <person name="Oberbeckmann S."/>
            <person name="Bunk B."/>
            <person name="Jeske O."/>
            <person name="Meyerdierks A."/>
            <person name="Storesund J.E."/>
            <person name="Kallscheuer N."/>
            <person name="Luecker S."/>
            <person name="Lage O.M."/>
            <person name="Pohl T."/>
            <person name="Merkel B.J."/>
            <person name="Hornburger P."/>
            <person name="Mueller R.-W."/>
            <person name="Bruemmer F."/>
            <person name="Labrenz M."/>
            <person name="Spormann A.M."/>
            <person name="Op den Camp H."/>
            <person name="Overmann J."/>
            <person name="Amann R."/>
            <person name="Jetten M.S.M."/>
            <person name="Mascher T."/>
            <person name="Medema M.H."/>
            <person name="Devos D.P."/>
            <person name="Kaster A.-K."/>
            <person name="Ovreas L."/>
            <person name="Rohde M."/>
            <person name="Galperin M.Y."/>
            <person name="Jogler C."/>
        </authorList>
    </citation>
    <scope>NUCLEOTIDE SEQUENCE [LARGE SCALE GENOMIC DNA]</scope>
    <source>
        <strain evidence="13 14">Enr13</strain>
    </source>
</reference>
<evidence type="ECO:0000256" key="10">
    <source>
        <dbReference type="PROSITE-ProRule" id="PRU00339"/>
    </source>
</evidence>
<dbReference type="GO" id="GO:0005524">
    <property type="term" value="F:ATP binding"/>
    <property type="evidence" value="ECO:0007669"/>
    <property type="project" value="UniProtKB-UniRule"/>
</dbReference>
<dbReference type="InterPro" id="IPR017441">
    <property type="entry name" value="Protein_kinase_ATP_BS"/>
</dbReference>
<feature type="domain" description="Protein kinase" evidence="12">
    <location>
        <begin position="91"/>
        <end position="416"/>
    </location>
</feature>
<dbReference type="InterPro" id="IPR011990">
    <property type="entry name" value="TPR-like_helical_dom_sf"/>
</dbReference>
<keyword evidence="4" id="KW-0723">Serine/threonine-protein kinase</keyword>
<protein>
    <submittedName>
        <fullName evidence="13">Tyrosine-protein kinase MasK</fullName>
        <ecNumber evidence="13">2.7.10.2</ecNumber>
    </submittedName>
</protein>
<keyword evidence="6 11" id="KW-0547">Nucleotide-binding</keyword>
<feature type="repeat" description="TPR" evidence="10">
    <location>
        <begin position="552"/>
        <end position="585"/>
    </location>
</feature>
<keyword evidence="14" id="KW-1185">Reference proteome</keyword>
<dbReference type="InterPro" id="IPR000719">
    <property type="entry name" value="Prot_kinase_dom"/>
</dbReference>
<dbReference type="RefSeq" id="WP_145391773.1">
    <property type="nucleotide sequence ID" value="NZ_CP037423.1"/>
</dbReference>
<dbReference type="Proteomes" id="UP000319004">
    <property type="component" value="Chromosome"/>
</dbReference>
<dbReference type="OrthoDB" id="6111975at2"/>
<gene>
    <name evidence="13" type="primary">masK</name>
    <name evidence="13" type="ORF">Enr13x_76100</name>
</gene>
<dbReference type="PROSITE" id="PS00108">
    <property type="entry name" value="PROTEIN_KINASE_ST"/>
    <property type="match status" value="1"/>
</dbReference>
<evidence type="ECO:0000256" key="6">
    <source>
        <dbReference type="ARBA" id="ARBA00022741"/>
    </source>
</evidence>
<keyword evidence="7 13" id="KW-0418">Kinase</keyword>
<evidence type="ECO:0000256" key="8">
    <source>
        <dbReference type="ARBA" id="ARBA00022840"/>
    </source>
</evidence>
<dbReference type="PANTHER" id="PTHR43289">
    <property type="entry name" value="MITOGEN-ACTIVATED PROTEIN KINASE KINASE KINASE 20-RELATED"/>
    <property type="match status" value="1"/>
</dbReference>
<dbReference type="PANTHER" id="PTHR43289:SF34">
    <property type="entry name" value="SERINE_THREONINE-PROTEIN KINASE YBDM-RELATED"/>
    <property type="match status" value="1"/>
</dbReference>
<evidence type="ECO:0000256" key="5">
    <source>
        <dbReference type="ARBA" id="ARBA00022679"/>
    </source>
</evidence>
<dbReference type="GO" id="GO:0004715">
    <property type="term" value="F:non-membrane spanning protein tyrosine kinase activity"/>
    <property type="evidence" value="ECO:0007669"/>
    <property type="project" value="UniProtKB-EC"/>
</dbReference>
<accession>A0A518I3L9</accession>
<keyword evidence="10" id="KW-0802">TPR repeat</keyword>
<evidence type="ECO:0000256" key="3">
    <source>
        <dbReference type="ARBA" id="ARBA00010886"/>
    </source>
</evidence>
<keyword evidence="9" id="KW-0206">Cytoskeleton</keyword>